<organism evidence="2 3">
    <name type="scientific">Laccaria amethystina LaAM-08-1</name>
    <dbReference type="NCBI Taxonomy" id="1095629"/>
    <lineage>
        <taxon>Eukaryota</taxon>
        <taxon>Fungi</taxon>
        <taxon>Dikarya</taxon>
        <taxon>Basidiomycota</taxon>
        <taxon>Agaricomycotina</taxon>
        <taxon>Agaricomycetes</taxon>
        <taxon>Agaricomycetidae</taxon>
        <taxon>Agaricales</taxon>
        <taxon>Agaricineae</taxon>
        <taxon>Hydnangiaceae</taxon>
        <taxon>Laccaria</taxon>
    </lineage>
</organism>
<reference evidence="3" key="2">
    <citation type="submission" date="2015-01" db="EMBL/GenBank/DDBJ databases">
        <title>Evolutionary Origins and Diversification of the Mycorrhizal Mutualists.</title>
        <authorList>
            <consortium name="DOE Joint Genome Institute"/>
            <consortium name="Mycorrhizal Genomics Consortium"/>
            <person name="Kohler A."/>
            <person name="Kuo A."/>
            <person name="Nagy L.G."/>
            <person name="Floudas D."/>
            <person name="Copeland A."/>
            <person name="Barry K.W."/>
            <person name="Cichocki N."/>
            <person name="Veneault-Fourrey C."/>
            <person name="LaButti K."/>
            <person name="Lindquist E.A."/>
            <person name="Lipzen A."/>
            <person name="Lundell T."/>
            <person name="Morin E."/>
            <person name="Murat C."/>
            <person name="Riley R."/>
            <person name="Ohm R."/>
            <person name="Sun H."/>
            <person name="Tunlid A."/>
            <person name="Henrissat B."/>
            <person name="Grigoriev I.V."/>
            <person name="Hibbett D.S."/>
            <person name="Martin F."/>
        </authorList>
    </citation>
    <scope>NUCLEOTIDE SEQUENCE [LARGE SCALE GENOMIC DNA]</scope>
    <source>
        <strain evidence="3">LaAM-08-1</strain>
    </source>
</reference>
<dbReference type="Gene3D" id="1.25.40.10">
    <property type="entry name" value="Tetratricopeptide repeat domain"/>
    <property type="match status" value="3"/>
</dbReference>
<dbReference type="InterPro" id="IPR024983">
    <property type="entry name" value="CHAT_dom"/>
</dbReference>
<dbReference type="OrthoDB" id="9991317at2759"/>
<accession>A0A0C9WTZ5</accession>
<dbReference type="AlphaFoldDB" id="A0A0C9WTZ5"/>
<dbReference type="InterPro" id="IPR011990">
    <property type="entry name" value="TPR-like_helical_dom_sf"/>
</dbReference>
<dbReference type="PANTHER" id="PTHR19959">
    <property type="entry name" value="KINESIN LIGHT CHAIN"/>
    <property type="match status" value="1"/>
</dbReference>
<proteinExistence type="predicted"/>
<dbReference type="STRING" id="1095629.A0A0C9WTZ5"/>
<dbReference type="PANTHER" id="PTHR19959:SF119">
    <property type="entry name" value="FUNGAL LIPASE-LIKE DOMAIN-CONTAINING PROTEIN"/>
    <property type="match status" value="1"/>
</dbReference>
<evidence type="ECO:0000313" key="3">
    <source>
        <dbReference type="Proteomes" id="UP000054477"/>
    </source>
</evidence>
<dbReference type="HOGENOM" id="CLU_001305_0_3_1"/>
<sequence length="1222" mass="134093">MKTFDVLLRDITVTNLATSKHSDLLEGSDVFLQLLINGDFVKEVNLAKQDLPSLGWKTADGIKIQTNFVSFSVGVARALGESCITKSNDIVCGNLLGMMDVDGYHALALFSGQLNDGDGHPAMELQFMFCISIMIPGIQDILKIQIYNKGTSSSTIQVQKHCQMLQQFAHHGMRQFESSQDLDYLNQAISLFHYTVGLVLLQDPKRADYFSGLGNSLVLRFTCLGKLDDLNRSILALDTAVSAMSDANPRKPGVMSNLGYALSLCFHHTGNIYDIIRSVSILDKALQLGDPNDHHCLSNLGKALYQKSERLDNLDDLNRSISVFKKVVELTSNEDFDKATSLTNLGGALLSRFCRLHKIGDLNESILLKQEAVQLSVAGSPQKVGCLNNLGNSLLHRYEQLGHISDINDSIFSFEHVVELTPDGHLEKPLRISNLGNSLQQRFVGAGDLGDINKSILLLQQAIDILPDIHPSKPSIMGNLGNSLVRRFEHLGDVGDINRSIQVLTNALSISPPGHSYMAACYNNLGTALLCKFDMLGNRADIDQAIIMLTKAIEATDDVQQEKLARMNNLGSALLRCYDKFGNLKDLDNSISVFDQAIELVPGDHPHKGYCLNNLGSSLSNRFEKQHHLHDINKSIEVLEKALDLTPVGHPNRGSVLFNLGGSQFQRYCNTSSINDVESAIQNLSAAATSKITAASHRFLAASTWADAARAIENYQSQFEAYGVAIELLPELAWLGLSVSDRHRHLLTAGRVVRQAAAAALNVSQYSTGLEWLEQGHSIIWGQKLQLRTPVHDLERDHPELAIELKQISRQLESISSGDNKNMAVQQSHDLAHRREELLKTIRTKEGFHGFMKPKILSELLPAATDGPVIIVNASSDRCDSLILLPDLDDVLHIPLDPFTYKEALQLAEMLAMLLKNRGMRWALQHQDQKDPEAIFQTILSQLWVGIVRPILDGIAIISPSDIPSELPHIHWCLTGPLAFLPMHAAGLYSAENSGLGNKLSDFAVSSYSPSLISLLNGHKTEKGTEKNNQFLAVALPAQSRLPGTGMEIEQLKVHIGHFPLLELLESKATIEAVTTGLKKSSWVHFACHGIQDISNPTESALLLAEHSQLTLSTISNLLLPNAQIVFLSACQTATGDKGLADEAVHLAAGMLLAGFCGAIGTMWSISDHDAPEVADSVYAHIFKDNNPDAKQAAYALHVAIRKLQKRNVSYFSWVPFIHLGV</sequence>
<dbReference type="Proteomes" id="UP000054477">
    <property type="component" value="Unassembled WGS sequence"/>
</dbReference>
<feature type="domain" description="CHAT" evidence="1">
    <location>
        <begin position="940"/>
        <end position="1221"/>
    </location>
</feature>
<evidence type="ECO:0000313" key="2">
    <source>
        <dbReference type="EMBL" id="KIK02590.1"/>
    </source>
</evidence>
<protein>
    <recommendedName>
        <fullName evidence="1">CHAT domain-containing protein</fullName>
    </recommendedName>
</protein>
<name>A0A0C9WTZ5_9AGAR</name>
<keyword evidence="3" id="KW-1185">Reference proteome</keyword>
<evidence type="ECO:0000259" key="1">
    <source>
        <dbReference type="Pfam" id="PF12770"/>
    </source>
</evidence>
<reference evidence="2 3" key="1">
    <citation type="submission" date="2014-04" db="EMBL/GenBank/DDBJ databases">
        <authorList>
            <consortium name="DOE Joint Genome Institute"/>
            <person name="Kuo A."/>
            <person name="Kohler A."/>
            <person name="Nagy L.G."/>
            <person name="Floudas D."/>
            <person name="Copeland A."/>
            <person name="Barry K.W."/>
            <person name="Cichocki N."/>
            <person name="Veneault-Fourrey C."/>
            <person name="LaButti K."/>
            <person name="Lindquist E.A."/>
            <person name="Lipzen A."/>
            <person name="Lundell T."/>
            <person name="Morin E."/>
            <person name="Murat C."/>
            <person name="Sun H."/>
            <person name="Tunlid A."/>
            <person name="Henrissat B."/>
            <person name="Grigoriev I.V."/>
            <person name="Hibbett D.S."/>
            <person name="Martin F."/>
            <person name="Nordberg H.P."/>
            <person name="Cantor M.N."/>
            <person name="Hua S.X."/>
        </authorList>
    </citation>
    <scope>NUCLEOTIDE SEQUENCE [LARGE SCALE GENOMIC DNA]</scope>
    <source>
        <strain evidence="2 3">LaAM-08-1</strain>
    </source>
</reference>
<dbReference type="SUPFAM" id="SSF48452">
    <property type="entry name" value="TPR-like"/>
    <property type="match status" value="3"/>
</dbReference>
<dbReference type="EMBL" id="KN838590">
    <property type="protein sequence ID" value="KIK02590.1"/>
    <property type="molecule type" value="Genomic_DNA"/>
</dbReference>
<dbReference type="Pfam" id="PF12770">
    <property type="entry name" value="CHAT"/>
    <property type="match status" value="1"/>
</dbReference>
<gene>
    <name evidence="2" type="ORF">K443DRAFT_657099</name>
</gene>